<dbReference type="Proteomes" id="UP000257706">
    <property type="component" value="Unassembled WGS sequence"/>
</dbReference>
<feature type="compositionally biased region" description="Basic residues" evidence="1">
    <location>
        <begin position="220"/>
        <end position="230"/>
    </location>
</feature>
<feature type="region of interest" description="Disordered" evidence="1">
    <location>
        <begin position="1"/>
        <end position="22"/>
    </location>
</feature>
<name>A0A3B9IR51_9PROT</name>
<comment type="caution">
    <text evidence="2">The sequence shown here is derived from an EMBL/GenBank/DDBJ whole genome shotgun (WGS) entry which is preliminary data.</text>
</comment>
<proteinExistence type="predicted"/>
<dbReference type="EMBL" id="DMAI01000372">
    <property type="protein sequence ID" value="HAE50246.1"/>
    <property type="molecule type" value="Genomic_DNA"/>
</dbReference>
<protein>
    <submittedName>
        <fullName evidence="2">Uncharacterized protein</fullName>
    </submittedName>
</protein>
<reference evidence="2 3" key="1">
    <citation type="journal article" date="2018" name="Nat. Biotechnol.">
        <title>A standardized bacterial taxonomy based on genome phylogeny substantially revises the tree of life.</title>
        <authorList>
            <person name="Parks D.H."/>
            <person name="Chuvochina M."/>
            <person name="Waite D.W."/>
            <person name="Rinke C."/>
            <person name="Skarshewski A."/>
            <person name="Chaumeil P.A."/>
            <person name="Hugenholtz P."/>
        </authorList>
    </citation>
    <scope>NUCLEOTIDE SEQUENCE [LARGE SCALE GENOMIC DNA]</scope>
    <source>
        <strain evidence="2">UBA8739</strain>
    </source>
</reference>
<feature type="compositionally biased region" description="Basic and acidic residues" evidence="1">
    <location>
        <begin position="272"/>
        <end position="285"/>
    </location>
</feature>
<accession>A0A3B9IR51</accession>
<dbReference type="AlphaFoldDB" id="A0A3B9IR51"/>
<evidence type="ECO:0000313" key="2">
    <source>
        <dbReference type="EMBL" id="HAE50246.1"/>
    </source>
</evidence>
<organism evidence="2 3">
    <name type="scientific">Tistrella mobilis</name>
    <dbReference type="NCBI Taxonomy" id="171437"/>
    <lineage>
        <taxon>Bacteria</taxon>
        <taxon>Pseudomonadati</taxon>
        <taxon>Pseudomonadota</taxon>
        <taxon>Alphaproteobacteria</taxon>
        <taxon>Geminicoccales</taxon>
        <taxon>Geminicoccaceae</taxon>
        <taxon>Tistrella</taxon>
    </lineage>
</organism>
<evidence type="ECO:0000256" key="1">
    <source>
        <dbReference type="SAM" id="MobiDB-lite"/>
    </source>
</evidence>
<evidence type="ECO:0000313" key="3">
    <source>
        <dbReference type="Proteomes" id="UP000257706"/>
    </source>
</evidence>
<sequence>METRDHRRGRHRHRGGFGGRHRWQGGFRGRGWGQGWGWGRGRVVRDGGRGCVAIGARRHRRQKAYTVPLRHPEALHRQRPEPARDHGQRLDRQADRSLIVLEGEEIVEAGRAGLRARGRKRPDVKPGHGFCLVGRCPEGAFGIDLAIRALMMTRDVRRIVHAIARRPEDQAAIGHGNPHPPPGRSRWIGLIIGAGIRDGLHLFRRVSRGLGRFSLGGRRLVRKGGRRQHQGKQQQRGAPQPAAIDCLVPGGGSHAVDPMSPHARLCRKGRTAAKDDTRLLPKSEDPATETPAPGRRGGEPVHQSGDIR</sequence>
<feature type="region of interest" description="Disordered" evidence="1">
    <location>
        <begin position="220"/>
        <end position="308"/>
    </location>
</feature>
<gene>
    <name evidence="2" type="ORF">DCK97_22805</name>
</gene>